<feature type="region of interest" description="Disordered" evidence="1">
    <location>
        <begin position="406"/>
        <end position="427"/>
    </location>
</feature>
<keyword evidence="4" id="KW-1185">Reference proteome</keyword>
<evidence type="ECO:0000313" key="4">
    <source>
        <dbReference type="Proteomes" id="UP001596241"/>
    </source>
</evidence>
<evidence type="ECO:0000256" key="1">
    <source>
        <dbReference type="SAM" id="MobiDB-lite"/>
    </source>
</evidence>
<dbReference type="Gene3D" id="3.30.450.40">
    <property type="match status" value="1"/>
</dbReference>
<feature type="domain" description="GAF" evidence="2">
    <location>
        <begin position="95"/>
        <end position="215"/>
    </location>
</feature>
<protein>
    <submittedName>
        <fullName evidence="3">GAF domain-containing protein</fullName>
    </submittedName>
</protein>
<evidence type="ECO:0000259" key="2">
    <source>
        <dbReference type="Pfam" id="PF01590"/>
    </source>
</evidence>
<dbReference type="Pfam" id="PF01590">
    <property type="entry name" value="GAF"/>
    <property type="match status" value="1"/>
</dbReference>
<dbReference type="RefSeq" id="WP_345085638.1">
    <property type="nucleotide sequence ID" value="NZ_BAAAWG010000009.1"/>
</dbReference>
<dbReference type="InterPro" id="IPR029016">
    <property type="entry name" value="GAF-like_dom_sf"/>
</dbReference>
<dbReference type="Proteomes" id="UP001596241">
    <property type="component" value="Unassembled WGS sequence"/>
</dbReference>
<evidence type="ECO:0000313" key="3">
    <source>
        <dbReference type="EMBL" id="MFC5896089.1"/>
    </source>
</evidence>
<sequence>MSERTTGGDAGAHDSRATARRLAALREATLSGDGAEAPRAVIDASWRRVRGCGVDPDHDRRERPLNVAELEHRKATSPLSAVLPVLHEALLPAANAAQQIMVVTDADGLVLWLEGSAPVRRMADRHGFDKGCDWTEPVVGTNAIGTALVARRPVLVHSAEHFVRSHHQWTCAAAPLHDPRDGRLLGTVDVSGPAHGFHPATLALVSAVAKLAEGELRERHHTAVERLRSTAAPVLARIGGRALAVDPDGWVAGAVGLAPPDRVALPKSPEPGPLWLPRHGPCVLEPLPGGWLIRIGGERTPQPRRALLDLTEPGRAALTVSGPAGSWTHGLSPRHAELLFLLATHPEERTAAELARDLFGDGGRAVTVRAELSRLRRHLAGLLAHRPYRFADGIVPELRLPSDPGQLLPHSVAPGVRAARGEGGPSA</sequence>
<reference evidence="4" key="1">
    <citation type="journal article" date="2019" name="Int. J. Syst. Evol. Microbiol.">
        <title>The Global Catalogue of Microorganisms (GCM) 10K type strain sequencing project: providing services to taxonomists for standard genome sequencing and annotation.</title>
        <authorList>
            <consortium name="The Broad Institute Genomics Platform"/>
            <consortium name="The Broad Institute Genome Sequencing Center for Infectious Disease"/>
            <person name="Wu L."/>
            <person name="Ma J."/>
        </authorList>
    </citation>
    <scope>NUCLEOTIDE SEQUENCE [LARGE SCALE GENOMIC DNA]</scope>
    <source>
        <strain evidence="4">CGMCC 1.15809</strain>
    </source>
</reference>
<comment type="caution">
    <text evidence="3">The sequence shown here is derived from an EMBL/GenBank/DDBJ whole genome shotgun (WGS) entry which is preliminary data.</text>
</comment>
<dbReference type="SUPFAM" id="SSF55781">
    <property type="entry name" value="GAF domain-like"/>
    <property type="match status" value="1"/>
</dbReference>
<dbReference type="EMBL" id="JBHSPW010000013">
    <property type="protein sequence ID" value="MFC5896089.1"/>
    <property type="molecule type" value="Genomic_DNA"/>
</dbReference>
<accession>A0ABW1FS50</accession>
<proteinExistence type="predicted"/>
<gene>
    <name evidence="3" type="ORF">ACFP3M_25170</name>
</gene>
<organism evidence="3 4">
    <name type="scientific">Streptomyces ramulosus</name>
    <dbReference type="NCBI Taxonomy" id="47762"/>
    <lineage>
        <taxon>Bacteria</taxon>
        <taxon>Bacillati</taxon>
        <taxon>Actinomycetota</taxon>
        <taxon>Actinomycetes</taxon>
        <taxon>Kitasatosporales</taxon>
        <taxon>Streptomycetaceae</taxon>
        <taxon>Streptomyces</taxon>
    </lineage>
</organism>
<dbReference type="InterPro" id="IPR003018">
    <property type="entry name" value="GAF"/>
</dbReference>
<name>A0ABW1FS50_9ACTN</name>